<evidence type="ECO:0000313" key="2">
    <source>
        <dbReference type="EMBL" id="KAK8052209.1"/>
    </source>
</evidence>
<organism evidence="2 3">
    <name type="scientific">Apiospora rasikravindrae</name>
    <dbReference type="NCBI Taxonomy" id="990691"/>
    <lineage>
        <taxon>Eukaryota</taxon>
        <taxon>Fungi</taxon>
        <taxon>Dikarya</taxon>
        <taxon>Ascomycota</taxon>
        <taxon>Pezizomycotina</taxon>
        <taxon>Sordariomycetes</taxon>
        <taxon>Xylariomycetidae</taxon>
        <taxon>Amphisphaeriales</taxon>
        <taxon>Apiosporaceae</taxon>
        <taxon>Apiospora</taxon>
    </lineage>
</organism>
<keyword evidence="3" id="KW-1185">Reference proteome</keyword>
<evidence type="ECO:0000313" key="3">
    <source>
        <dbReference type="Proteomes" id="UP001444661"/>
    </source>
</evidence>
<dbReference type="EMBL" id="JAQQWK010000002">
    <property type="protein sequence ID" value="KAK8052209.1"/>
    <property type="molecule type" value="Genomic_DNA"/>
</dbReference>
<accession>A0ABR1U000</accession>
<evidence type="ECO:0000256" key="1">
    <source>
        <dbReference type="SAM" id="MobiDB-lite"/>
    </source>
</evidence>
<comment type="caution">
    <text evidence="2">The sequence shown here is derived from an EMBL/GenBank/DDBJ whole genome shotgun (WGS) entry which is preliminary data.</text>
</comment>
<name>A0ABR1U000_9PEZI</name>
<feature type="region of interest" description="Disordered" evidence="1">
    <location>
        <begin position="1"/>
        <end position="26"/>
    </location>
</feature>
<protein>
    <submittedName>
        <fullName evidence="2">Uncharacterized protein</fullName>
    </submittedName>
</protein>
<feature type="compositionally biased region" description="Polar residues" evidence="1">
    <location>
        <begin position="7"/>
        <end position="19"/>
    </location>
</feature>
<proteinExistence type="predicted"/>
<dbReference type="Proteomes" id="UP001444661">
    <property type="component" value="Unassembled WGS sequence"/>
</dbReference>
<gene>
    <name evidence="2" type="ORF">PG993_003594</name>
</gene>
<reference evidence="2 3" key="1">
    <citation type="submission" date="2023-01" db="EMBL/GenBank/DDBJ databases">
        <title>Analysis of 21 Apiospora genomes using comparative genomics revels a genus with tremendous synthesis potential of carbohydrate active enzymes and secondary metabolites.</title>
        <authorList>
            <person name="Sorensen T."/>
        </authorList>
    </citation>
    <scope>NUCLEOTIDE SEQUENCE [LARGE SCALE GENOMIC DNA]</scope>
    <source>
        <strain evidence="2 3">CBS 33761</strain>
    </source>
</reference>
<sequence>MTEKQCDSATNSPPRSSAEPSVAQPPVAPKLYEHVLRKKYRSRVKLKASLDNMFGEGKYEVQVCVPNLRKADLDVTIDNIGKPQLRKERWIICLPKEMTKLQSLDRDVFQHYEE</sequence>